<keyword evidence="2" id="KW-0472">Membrane</keyword>
<evidence type="ECO:0000313" key="4">
    <source>
        <dbReference type="Proteomes" id="UP000713880"/>
    </source>
</evidence>
<gene>
    <name evidence="3" type="ORF">H6A13_06785</name>
</gene>
<accession>A0A938X327</accession>
<comment type="caution">
    <text evidence="3">The sequence shown here is derived from an EMBL/GenBank/DDBJ whole genome shotgun (WGS) entry which is preliminary data.</text>
</comment>
<feature type="region of interest" description="Disordered" evidence="1">
    <location>
        <begin position="31"/>
        <end position="81"/>
    </location>
</feature>
<proteinExistence type="predicted"/>
<keyword evidence="4" id="KW-1185">Reference proteome</keyword>
<dbReference type="EMBL" id="JACJLV010000017">
    <property type="protein sequence ID" value="MBM6826805.1"/>
    <property type="molecule type" value="Genomic_DNA"/>
</dbReference>
<evidence type="ECO:0000256" key="1">
    <source>
        <dbReference type="SAM" id="MobiDB-lite"/>
    </source>
</evidence>
<keyword evidence="2" id="KW-0812">Transmembrane</keyword>
<dbReference type="Proteomes" id="UP000713880">
    <property type="component" value="Unassembled WGS sequence"/>
</dbReference>
<reference evidence="3" key="2">
    <citation type="journal article" date="2021" name="Sci. Rep.">
        <title>The distribution of antibiotic resistance genes in chicken gut microbiota commensals.</title>
        <authorList>
            <person name="Juricova H."/>
            <person name="Matiasovicova J."/>
            <person name="Kubasova T."/>
            <person name="Cejkova D."/>
            <person name="Rychlik I."/>
        </authorList>
    </citation>
    <scope>NUCLEOTIDE SEQUENCE</scope>
    <source>
        <strain evidence="3">An420c</strain>
    </source>
</reference>
<name>A0A938X327_9CLOT</name>
<keyword evidence="2" id="KW-1133">Transmembrane helix</keyword>
<feature type="compositionally biased region" description="Acidic residues" evidence="1">
    <location>
        <begin position="49"/>
        <end position="59"/>
    </location>
</feature>
<evidence type="ECO:0008006" key="5">
    <source>
        <dbReference type="Google" id="ProtNLM"/>
    </source>
</evidence>
<dbReference type="RefSeq" id="WP_204908853.1">
    <property type="nucleotide sequence ID" value="NZ_JACJLV010000017.1"/>
</dbReference>
<protein>
    <recommendedName>
        <fullName evidence="5">Ig-like domain-containing protein</fullName>
    </recommendedName>
</protein>
<sequence>MGRRMKSIVALLMVLALLYWQQDELGYEISYAAEEETEEKPEEKPSPSEGEETGEEEPEGEKPGDSQEEPEEKPEEKPQIRKYEIVIPEADGQNGYYISCPVIKIRHVSEAGKTLCRLTDHTGRIFEQTLEHTGDMAEFGKEHFSEGENRLEVWMTDEDGKELEEFRFQKTFQIDRKAPVISMQAPQGFDHWYAGEVSLLVKAADGAAGSRVAGIRCSSNGQVLGQTGEAEATFTVPFFSQNGQPVRVEVRAVDHAGNVAWQECELLIDGEAPEAMIEGVHDYMITSQPVTIRCVARDENILAKTVAKAEQESPDGALTSREITGWTQTEAGTAAEILLETDGSYQISMEAEDQAGHKSSASRKLTVDRHNPVIRHVDELDGTYQKSFCLEHSGSDLIWDFTTFTYSVTLDGKLYPSGETVDREGVHVLEVKAVDSAGNTGTARAQFVIDHTAPVVVFQDVEEGESYEEKKSFQVTLENQADEIQEIRINGIRQKTSPSGKIYRYTVEEEKAYEISVKAVDRAGNQTVQRLTFEVVPKMTLAEKILEPVKKTLGMEETRAKEKDEDLQEDPGREKTGEWQLVLGSCAGLAAIGGAGWIVRKKKKLKA</sequence>
<evidence type="ECO:0000313" key="3">
    <source>
        <dbReference type="EMBL" id="MBM6826805.1"/>
    </source>
</evidence>
<dbReference type="AlphaFoldDB" id="A0A938X327"/>
<feature type="region of interest" description="Disordered" evidence="1">
    <location>
        <begin position="556"/>
        <end position="575"/>
    </location>
</feature>
<organism evidence="3 4">
    <name type="scientific">Mordavella massiliensis</name>
    <dbReference type="NCBI Taxonomy" id="1871024"/>
    <lineage>
        <taxon>Bacteria</taxon>
        <taxon>Bacillati</taxon>
        <taxon>Bacillota</taxon>
        <taxon>Clostridia</taxon>
        <taxon>Eubacteriales</taxon>
        <taxon>Clostridiaceae</taxon>
        <taxon>Mordavella</taxon>
    </lineage>
</organism>
<feature type="transmembrane region" description="Helical" evidence="2">
    <location>
        <begin position="579"/>
        <end position="599"/>
    </location>
</feature>
<evidence type="ECO:0000256" key="2">
    <source>
        <dbReference type="SAM" id="Phobius"/>
    </source>
</evidence>
<reference evidence="3" key="1">
    <citation type="submission" date="2020-08" db="EMBL/GenBank/DDBJ databases">
        <authorList>
            <person name="Cejkova D."/>
            <person name="Kubasova T."/>
            <person name="Jahodarova E."/>
            <person name="Rychlik I."/>
        </authorList>
    </citation>
    <scope>NUCLEOTIDE SEQUENCE</scope>
    <source>
        <strain evidence="3">An420c</strain>
    </source>
</reference>